<dbReference type="Proteomes" id="UP000706926">
    <property type="component" value="Unassembled WGS sequence"/>
</dbReference>
<sequence>MRMNQPKRLHPMSSRIRDALYETMAVPEEREFLIQMGMIFRRMKKEACTLIVFAFEKQHLSY</sequence>
<reference evidence="1 2" key="1">
    <citation type="submission" date="2021-03" db="EMBL/GenBank/DDBJ databases">
        <title>Genomic Encyclopedia of Type Strains, Phase IV (KMG-IV): sequencing the most valuable type-strain genomes for metagenomic binning, comparative biology and taxonomic classification.</title>
        <authorList>
            <person name="Goeker M."/>
        </authorList>
    </citation>
    <scope>NUCLEOTIDE SEQUENCE [LARGE SCALE GENOMIC DNA]</scope>
    <source>
        <strain evidence="1 2">DSM 15596</strain>
    </source>
</reference>
<organism evidence="1 2">
    <name type="scientific">Paenibacillus lactis</name>
    <dbReference type="NCBI Taxonomy" id="228574"/>
    <lineage>
        <taxon>Bacteria</taxon>
        <taxon>Bacillati</taxon>
        <taxon>Bacillota</taxon>
        <taxon>Bacilli</taxon>
        <taxon>Bacillales</taxon>
        <taxon>Paenibacillaceae</taxon>
        <taxon>Paenibacillus</taxon>
    </lineage>
</organism>
<evidence type="ECO:0000313" key="1">
    <source>
        <dbReference type="EMBL" id="MBP1895863.1"/>
    </source>
</evidence>
<proteinExistence type="predicted"/>
<protein>
    <submittedName>
        <fullName evidence="1">Uncharacterized protein</fullName>
    </submittedName>
</protein>
<keyword evidence="2" id="KW-1185">Reference proteome</keyword>
<accession>A0ABS4FI40</accession>
<name>A0ABS4FI40_9BACL</name>
<dbReference type="EMBL" id="JAGGKI010000017">
    <property type="protein sequence ID" value="MBP1895863.1"/>
    <property type="molecule type" value="Genomic_DNA"/>
</dbReference>
<evidence type="ECO:0000313" key="2">
    <source>
        <dbReference type="Proteomes" id="UP000706926"/>
    </source>
</evidence>
<comment type="caution">
    <text evidence="1">The sequence shown here is derived from an EMBL/GenBank/DDBJ whole genome shotgun (WGS) entry which is preliminary data.</text>
</comment>
<gene>
    <name evidence="1" type="ORF">J2Z18_004973</name>
</gene>